<keyword evidence="3 8" id="KW-0812">Transmembrane</keyword>
<dbReference type="STRING" id="453304.ATC03_02315"/>
<sequence>MAELLYRLGKFSARRAWVVIGAWLVVLAIAVGGFLVGFKGLTTSFDVPNTASGDVIAELQEQLPEYSGASGTVVFTTDDGSAFTAEQQAEISALVADQSDLVDVEDVIDPFASQQQLEDQRQQLDDAQAKIDDGTAQLEAGQQQLDAGKAQLEAGQAQLDAGQAQLDAARQQAEAAGAPADMLAALDEQQAQLDAQQAQIDAQRDALATEQAKIDDGTDELEINAEQLEIGTQLLGYADGIRLVSEDGSTAIANVAFTVPRLELSEDAKQSVVDHFTAEPIEGVSVSFSTEISQGVPELFGIGEAIGLIIAAIVLLVMLGSVIAASLPLVTAIFGVAIAILGSLAFSGVVDMASVTPMLAVMLGLAVGIDYSLFVVNRHRKQLLQGTEVEESIGLANGTSGNAVVFAGTTVIVALLALNITGVPFLGLMGTVGAIAVAVAVLISTSLTPALLGLLGMRILRRKVRAHLGEGNRHEPPVVKAMPTWRAILVGVVSIAALLVVAIPSLSMRVGLPDGSTEPHDSPAYEAFMVTEQQFGAGANSPLLVTAELPEGTTDEDVLGLQADVAATLAAQDDVVAVAAIDVSDDNSLAVFQVVPAEGPNSVSTEQLVRDLRELPPVNGDIPLGVAGQAAINIDVSESLAAVLPLYLVVVVGISLLIMILVFRSLLVPIIATGGFILSLFATYGALTAVFQWGWFAEPLGISTGPILSFLPVILVGILFGLAMDYQLFLATGMREAYVHGSPARLAVAQGFRAGRSVVIAAGLIMISVFGGFIFSESTMIRSVGFGLAFGVLVDAFVVRMLLMPAVMTLLGRSAWWIPKWLDRIMPDVDVEGAALERRHHLVTTEDGADAAGGPTLVTGPADDATSETAASPTH</sequence>
<dbReference type="OrthoDB" id="7051771at2"/>
<dbReference type="GO" id="GO:0005886">
    <property type="term" value="C:plasma membrane"/>
    <property type="evidence" value="ECO:0007669"/>
    <property type="project" value="UniProtKB-SubCell"/>
</dbReference>
<evidence type="ECO:0000256" key="1">
    <source>
        <dbReference type="ARBA" id="ARBA00004651"/>
    </source>
</evidence>
<feature type="transmembrane region" description="Helical" evidence="8">
    <location>
        <begin position="644"/>
        <end position="663"/>
    </location>
</feature>
<feature type="transmembrane region" description="Helical" evidence="8">
    <location>
        <begin position="754"/>
        <end position="775"/>
    </location>
</feature>
<proteinExistence type="predicted"/>
<dbReference type="RefSeq" id="WP_067881173.1">
    <property type="nucleotide sequence ID" value="NZ_CP013979.1"/>
</dbReference>
<evidence type="ECO:0000256" key="4">
    <source>
        <dbReference type="ARBA" id="ARBA00022989"/>
    </source>
</evidence>
<dbReference type="AlphaFoldDB" id="A0A191WKD9"/>
<evidence type="ECO:0000256" key="8">
    <source>
        <dbReference type="SAM" id="Phobius"/>
    </source>
</evidence>
<feature type="region of interest" description="Disordered" evidence="7">
    <location>
        <begin position="847"/>
        <end position="875"/>
    </location>
</feature>
<protein>
    <submittedName>
        <fullName evidence="10">RND transporter</fullName>
    </submittedName>
</protein>
<dbReference type="SUPFAM" id="SSF82866">
    <property type="entry name" value="Multidrug efflux transporter AcrB transmembrane domain"/>
    <property type="match status" value="2"/>
</dbReference>
<organism evidence="10 11">
    <name type="scientific">Agromyces aureus</name>
    <dbReference type="NCBI Taxonomy" id="453304"/>
    <lineage>
        <taxon>Bacteria</taxon>
        <taxon>Bacillati</taxon>
        <taxon>Actinomycetota</taxon>
        <taxon>Actinomycetes</taxon>
        <taxon>Micrococcales</taxon>
        <taxon>Microbacteriaceae</taxon>
        <taxon>Agromyces</taxon>
    </lineage>
</organism>
<feature type="transmembrane region" description="Helical" evidence="8">
    <location>
        <begin position="487"/>
        <end position="506"/>
    </location>
</feature>
<keyword evidence="5 8" id="KW-0472">Membrane</keyword>
<dbReference type="Proteomes" id="UP000078437">
    <property type="component" value="Chromosome"/>
</dbReference>
<evidence type="ECO:0000256" key="6">
    <source>
        <dbReference type="SAM" id="Coils"/>
    </source>
</evidence>
<evidence type="ECO:0000256" key="5">
    <source>
        <dbReference type="ARBA" id="ARBA00023136"/>
    </source>
</evidence>
<feature type="transmembrane region" description="Helical" evidence="8">
    <location>
        <begin position="299"/>
        <end position="320"/>
    </location>
</feature>
<feature type="transmembrane region" description="Helical" evidence="8">
    <location>
        <begin position="781"/>
        <end position="803"/>
    </location>
</feature>
<dbReference type="Pfam" id="PF03176">
    <property type="entry name" value="MMPL"/>
    <property type="match status" value="2"/>
</dbReference>
<dbReference type="PROSITE" id="PS50156">
    <property type="entry name" value="SSD"/>
    <property type="match status" value="1"/>
</dbReference>
<dbReference type="InterPro" id="IPR004869">
    <property type="entry name" value="MMPL_dom"/>
</dbReference>
<feature type="transmembrane region" description="Helical" evidence="8">
    <location>
        <begin position="403"/>
        <end position="426"/>
    </location>
</feature>
<keyword evidence="4 8" id="KW-1133">Transmembrane helix</keyword>
<dbReference type="Gene3D" id="1.20.1640.10">
    <property type="entry name" value="Multidrug efflux transporter AcrB transmembrane domain"/>
    <property type="match status" value="2"/>
</dbReference>
<evidence type="ECO:0000256" key="3">
    <source>
        <dbReference type="ARBA" id="ARBA00022692"/>
    </source>
</evidence>
<reference evidence="11" key="2">
    <citation type="submission" date="2016-01" db="EMBL/GenBank/DDBJ databases">
        <title>Complete genome sequence of Agromyces aureus AR33T and comparison with related organisms.</title>
        <authorList>
            <person name="Corretto E."/>
            <person name="Antonielli L."/>
            <person name="Sessitsch A."/>
            <person name="Brader G."/>
        </authorList>
    </citation>
    <scope>NUCLEOTIDE SEQUENCE [LARGE SCALE GENOMIC DNA]</scope>
    <source>
        <strain evidence="11">AR33</strain>
    </source>
</reference>
<accession>A0A191WKD9</accession>
<evidence type="ECO:0000256" key="7">
    <source>
        <dbReference type="SAM" id="MobiDB-lite"/>
    </source>
</evidence>
<feature type="coiled-coil region" evidence="6">
    <location>
        <begin position="117"/>
        <end position="213"/>
    </location>
</feature>
<gene>
    <name evidence="10" type="ORF">ATC03_02315</name>
</gene>
<feature type="transmembrane region" description="Helical" evidence="8">
    <location>
        <begin position="327"/>
        <end position="349"/>
    </location>
</feature>
<feature type="transmembrane region" description="Helical" evidence="8">
    <location>
        <begin position="432"/>
        <end position="455"/>
    </location>
</feature>
<keyword evidence="2" id="KW-1003">Cell membrane</keyword>
<dbReference type="EMBL" id="CP013979">
    <property type="protein sequence ID" value="ANJ28638.1"/>
    <property type="molecule type" value="Genomic_DNA"/>
</dbReference>
<dbReference type="InterPro" id="IPR000731">
    <property type="entry name" value="SSD"/>
</dbReference>
<reference evidence="10 11" key="1">
    <citation type="journal article" date="2016" name="Int. J. Syst. Evol. Microbiol.">
        <title>Agromyces aureus sp. nov., isolated from the rhizosphere of Salix caprea L. grown in a heavy-metal-contaminated soil.</title>
        <authorList>
            <person name="Corretto E."/>
            <person name="Antonielli L."/>
            <person name="Sessitsch A."/>
            <person name="Compant S."/>
            <person name="Gorfer M."/>
            <person name="Kuffner M."/>
            <person name="Brader G."/>
        </authorList>
    </citation>
    <scope>NUCLEOTIDE SEQUENCE [LARGE SCALE GENOMIC DNA]</scope>
    <source>
        <strain evidence="10 11">AR33</strain>
    </source>
</reference>
<evidence type="ECO:0000313" key="11">
    <source>
        <dbReference type="Proteomes" id="UP000078437"/>
    </source>
</evidence>
<feature type="transmembrane region" description="Helical" evidence="8">
    <location>
        <begin position="355"/>
        <end position="376"/>
    </location>
</feature>
<keyword evidence="6" id="KW-0175">Coiled coil</keyword>
<feature type="transmembrane region" description="Helical" evidence="8">
    <location>
        <begin position="16"/>
        <end position="38"/>
    </location>
</feature>
<evidence type="ECO:0000313" key="10">
    <source>
        <dbReference type="EMBL" id="ANJ28638.1"/>
    </source>
</evidence>
<feature type="transmembrane region" description="Helical" evidence="8">
    <location>
        <begin position="670"/>
        <end position="695"/>
    </location>
</feature>
<dbReference type="InterPro" id="IPR050545">
    <property type="entry name" value="Mycobact_MmpL"/>
</dbReference>
<keyword evidence="11" id="KW-1185">Reference proteome</keyword>
<dbReference type="PANTHER" id="PTHR33406">
    <property type="entry name" value="MEMBRANE PROTEIN MJ1562-RELATED"/>
    <property type="match status" value="1"/>
</dbReference>
<comment type="subcellular location">
    <subcellularLocation>
        <location evidence="1">Cell membrane</location>
        <topology evidence="1">Multi-pass membrane protein</topology>
    </subcellularLocation>
</comment>
<evidence type="ECO:0000256" key="2">
    <source>
        <dbReference type="ARBA" id="ARBA00022475"/>
    </source>
</evidence>
<feature type="transmembrane region" description="Helical" evidence="8">
    <location>
        <begin position="707"/>
        <end position="733"/>
    </location>
</feature>
<dbReference type="KEGG" id="agy:ATC03_02315"/>
<feature type="domain" description="SSD" evidence="9">
    <location>
        <begin position="329"/>
        <end position="454"/>
    </location>
</feature>
<name>A0A191WKD9_9MICO</name>
<evidence type="ECO:0000259" key="9">
    <source>
        <dbReference type="PROSITE" id="PS50156"/>
    </source>
</evidence>
<dbReference type="PANTHER" id="PTHR33406:SF13">
    <property type="entry name" value="MEMBRANE PROTEIN YDFJ"/>
    <property type="match status" value="1"/>
</dbReference>